<reference evidence="3" key="3">
    <citation type="submission" date="2018-08" db="UniProtKB">
        <authorList>
            <consortium name="EnsemblPlants"/>
        </authorList>
    </citation>
    <scope>IDENTIFICATION</scope>
    <source>
        <strain evidence="3">cv. Bd21</strain>
    </source>
</reference>
<sequence length="138" mass="14715">MSPPASGLHRLLVSTPPSLPPSPPAMDFDGTESETGGEHHDDDFRSTPTVSLYTVICHVNQIHINQIPNALMVFLPREQEGREIILAGNERGCGVGCEAVMAPGAGIVPPNFGGRASQFGEHQELLLCSIIFASTNLK</sequence>
<protein>
    <submittedName>
        <fullName evidence="2 3">Uncharacterized protein</fullName>
    </submittedName>
</protein>
<dbReference type="EnsemblPlants" id="KQK16526">
    <property type="protein sequence ID" value="KQK16526"/>
    <property type="gene ID" value="BRADI_1g29083v3"/>
</dbReference>
<keyword evidence="4" id="KW-1185">Reference proteome</keyword>
<organism evidence="2">
    <name type="scientific">Brachypodium distachyon</name>
    <name type="common">Purple false brome</name>
    <name type="synonym">Trachynia distachya</name>
    <dbReference type="NCBI Taxonomy" id="15368"/>
    <lineage>
        <taxon>Eukaryota</taxon>
        <taxon>Viridiplantae</taxon>
        <taxon>Streptophyta</taxon>
        <taxon>Embryophyta</taxon>
        <taxon>Tracheophyta</taxon>
        <taxon>Spermatophyta</taxon>
        <taxon>Magnoliopsida</taxon>
        <taxon>Liliopsida</taxon>
        <taxon>Poales</taxon>
        <taxon>Poaceae</taxon>
        <taxon>BOP clade</taxon>
        <taxon>Pooideae</taxon>
        <taxon>Stipodae</taxon>
        <taxon>Brachypodieae</taxon>
        <taxon>Brachypodium</taxon>
    </lineage>
</organism>
<evidence type="ECO:0000313" key="4">
    <source>
        <dbReference type="Proteomes" id="UP000008810"/>
    </source>
</evidence>
<dbReference type="AlphaFoldDB" id="A0A0Q3NGN7"/>
<evidence type="ECO:0000313" key="3">
    <source>
        <dbReference type="EnsemblPlants" id="KQK16526"/>
    </source>
</evidence>
<reference evidence="2" key="2">
    <citation type="submission" date="2017-06" db="EMBL/GenBank/DDBJ databases">
        <title>WGS assembly of Brachypodium distachyon.</title>
        <authorList>
            <consortium name="The International Brachypodium Initiative"/>
            <person name="Lucas S."/>
            <person name="Harmon-Smith M."/>
            <person name="Lail K."/>
            <person name="Tice H."/>
            <person name="Grimwood J."/>
            <person name="Bruce D."/>
            <person name="Barry K."/>
            <person name="Shu S."/>
            <person name="Lindquist E."/>
            <person name="Wang M."/>
            <person name="Pitluck S."/>
            <person name="Vogel J.P."/>
            <person name="Garvin D.F."/>
            <person name="Mockler T.C."/>
            <person name="Schmutz J."/>
            <person name="Rokhsar D."/>
            <person name="Bevan M.W."/>
        </authorList>
    </citation>
    <scope>NUCLEOTIDE SEQUENCE</scope>
    <source>
        <strain evidence="2">Bd21</strain>
    </source>
</reference>
<accession>A0A0Q3NGN7</accession>
<feature type="region of interest" description="Disordered" evidence="1">
    <location>
        <begin position="1"/>
        <end position="44"/>
    </location>
</feature>
<proteinExistence type="predicted"/>
<dbReference type="Gramene" id="KQK16526">
    <property type="protein sequence ID" value="KQK16526"/>
    <property type="gene ID" value="BRADI_1g29083v3"/>
</dbReference>
<reference evidence="2 3" key="1">
    <citation type="journal article" date="2010" name="Nature">
        <title>Genome sequencing and analysis of the model grass Brachypodium distachyon.</title>
        <authorList>
            <consortium name="International Brachypodium Initiative"/>
        </authorList>
    </citation>
    <scope>NUCLEOTIDE SEQUENCE [LARGE SCALE GENOMIC DNA]</scope>
    <source>
        <strain evidence="2 3">Bd21</strain>
    </source>
</reference>
<dbReference type="Proteomes" id="UP000008810">
    <property type="component" value="Chromosome 1"/>
</dbReference>
<gene>
    <name evidence="2" type="ORF">BRADI_1g29083v3</name>
</gene>
<evidence type="ECO:0000256" key="1">
    <source>
        <dbReference type="SAM" id="MobiDB-lite"/>
    </source>
</evidence>
<evidence type="ECO:0000313" key="2">
    <source>
        <dbReference type="EMBL" id="KQK16526.1"/>
    </source>
</evidence>
<dbReference type="InParanoid" id="A0A0Q3NGN7"/>
<name>A0A0Q3NGN7_BRADI</name>
<dbReference type="EMBL" id="CM000880">
    <property type="protein sequence ID" value="KQK16526.1"/>
    <property type="molecule type" value="Genomic_DNA"/>
</dbReference>